<dbReference type="FunFam" id="1.20.58.1620:FF:000001">
    <property type="entry name" value="Thylakoid lumenal 29 kDa protein, chloroplastic"/>
    <property type="match status" value="1"/>
</dbReference>
<dbReference type="GO" id="GO:0020037">
    <property type="term" value="F:heme binding"/>
    <property type="evidence" value="ECO:0007669"/>
    <property type="project" value="InterPro"/>
</dbReference>
<dbReference type="SUPFAM" id="SSF48113">
    <property type="entry name" value="Heme-dependent peroxidases"/>
    <property type="match status" value="1"/>
</dbReference>
<sequence>MKRKGTCCTLLMVPWGLFDKQFGRSDAEAPDPEGRVPQWDKASIQEMKDKFSSIGFGPRQLAVMSAFLGPDQKATEALLATDRDVLPWVEKYQRSRETVSQTDYEVDLITTLTKLSSLGQKINYEAYTYPVRKVDLSKLKL</sequence>
<accession>A0A2I0L3X3</accession>
<dbReference type="PANTHER" id="PTHR31356">
    <property type="entry name" value="THYLAKOID LUMENAL 29 KDA PROTEIN, CHLOROPLASTIC-RELATED"/>
    <property type="match status" value="1"/>
</dbReference>
<keyword evidence="1" id="KW-0560">Oxidoreductase</keyword>
<reference evidence="2 3" key="1">
    <citation type="submission" date="2017-11" db="EMBL/GenBank/DDBJ databases">
        <title>De-novo sequencing of pomegranate (Punica granatum L.) genome.</title>
        <authorList>
            <person name="Akparov Z."/>
            <person name="Amiraslanov A."/>
            <person name="Hajiyeva S."/>
            <person name="Abbasov M."/>
            <person name="Kaur K."/>
            <person name="Hamwieh A."/>
            <person name="Solovyev V."/>
            <person name="Salamov A."/>
            <person name="Braich B."/>
            <person name="Kosarev P."/>
            <person name="Mahmoud A."/>
            <person name="Hajiyev E."/>
            <person name="Babayeva S."/>
            <person name="Izzatullayeva V."/>
            <person name="Mammadov A."/>
            <person name="Mammadov A."/>
            <person name="Sharifova S."/>
            <person name="Ojaghi J."/>
            <person name="Eynullazada K."/>
            <person name="Bayramov B."/>
            <person name="Abdulazimova A."/>
            <person name="Shahmuradov I."/>
        </authorList>
    </citation>
    <scope>NUCLEOTIDE SEQUENCE [LARGE SCALE GENOMIC DNA]</scope>
    <source>
        <strain evidence="3">cv. AG2017</strain>
        <tissue evidence="2">Leaf</tissue>
    </source>
</reference>
<organism evidence="2 3">
    <name type="scientific">Punica granatum</name>
    <name type="common">Pomegranate</name>
    <dbReference type="NCBI Taxonomy" id="22663"/>
    <lineage>
        <taxon>Eukaryota</taxon>
        <taxon>Viridiplantae</taxon>
        <taxon>Streptophyta</taxon>
        <taxon>Embryophyta</taxon>
        <taxon>Tracheophyta</taxon>
        <taxon>Spermatophyta</taxon>
        <taxon>Magnoliopsida</taxon>
        <taxon>eudicotyledons</taxon>
        <taxon>Gunneridae</taxon>
        <taxon>Pentapetalae</taxon>
        <taxon>rosids</taxon>
        <taxon>malvids</taxon>
        <taxon>Myrtales</taxon>
        <taxon>Lythraceae</taxon>
        <taxon>Punica</taxon>
    </lineage>
</organism>
<dbReference type="GO" id="GO:0042744">
    <property type="term" value="P:hydrogen peroxide catabolic process"/>
    <property type="evidence" value="ECO:0007669"/>
    <property type="project" value="TreeGrafter"/>
</dbReference>
<dbReference type="PANTHER" id="PTHR31356:SF34">
    <property type="entry name" value="THYLAKOID LUMENAL 29 KDA PROTEIN, CHLOROPLASTIC"/>
    <property type="match status" value="1"/>
</dbReference>
<dbReference type="GO" id="GO:0004601">
    <property type="term" value="F:peroxidase activity"/>
    <property type="evidence" value="ECO:0007669"/>
    <property type="project" value="InterPro"/>
</dbReference>
<dbReference type="STRING" id="22663.A0A2I0L3X3"/>
<evidence type="ECO:0008006" key="4">
    <source>
        <dbReference type="Google" id="ProtNLM"/>
    </source>
</evidence>
<evidence type="ECO:0000256" key="1">
    <source>
        <dbReference type="ARBA" id="ARBA00023002"/>
    </source>
</evidence>
<dbReference type="Proteomes" id="UP000233551">
    <property type="component" value="Unassembled WGS sequence"/>
</dbReference>
<evidence type="ECO:0000313" key="3">
    <source>
        <dbReference type="Proteomes" id="UP000233551"/>
    </source>
</evidence>
<dbReference type="InterPro" id="IPR010255">
    <property type="entry name" value="Haem_peroxidase_sf"/>
</dbReference>
<name>A0A2I0L3X3_PUNGR</name>
<dbReference type="Gene3D" id="1.20.58.1620">
    <property type="match status" value="1"/>
</dbReference>
<protein>
    <recommendedName>
        <fullName evidence="4">Plant heme peroxidase family profile domain-containing protein</fullName>
    </recommendedName>
</protein>
<dbReference type="InterPro" id="IPR044831">
    <property type="entry name" value="Ccp1-like"/>
</dbReference>
<dbReference type="GO" id="GO:0034599">
    <property type="term" value="P:cellular response to oxidative stress"/>
    <property type="evidence" value="ECO:0007669"/>
    <property type="project" value="InterPro"/>
</dbReference>
<dbReference type="GO" id="GO:0000302">
    <property type="term" value="P:response to reactive oxygen species"/>
    <property type="evidence" value="ECO:0007669"/>
    <property type="project" value="TreeGrafter"/>
</dbReference>
<keyword evidence="3" id="KW-1185">Reference proteome</keyword>
<evidence type="ECO:0000313" key="2">
    <source>
        <dbReference type="EMBL" id="PKI75401.1"/>
    </source>
</evidence>
<dbReference type="GO" id="GO:0009535">
    <property type="term" value="C:chloroplast thylakoid membrane"/>
    <property type="evidence" value="ECO:0007669"/>
    <property type="project" value="TreeGrafter"/>
</dbReference>
<comment type="caution">
    <text evidence="2">The sequence shown here is derived from an EMBL/GenBank/DDBJ whole genome shotgun (WGS) entry which is preliminary data.</text>
</comment>
<proteinExistence type="predicted"/>
<gene>
    <name evidence="2" type="ORF">CRG98_004190</name>
</gene>
<dbReference type="AlphaFoldDB" id="A0A2I0L3X3"/>
<dbReference type="EMBL" id="PGOL01000172">
    <property type="protein sequence ID" value="PKI75401.1"/>
    <property type="molecule type" value="Genomic_DNA"/>
</dbReference>